<keyword evidence="1" id="KW-0472">Membrane</keyword>
<evidence type="ECO:0000259" key="2">
    <source>
        <dbReference type="Pfam" id="PF00561"/>
    </source>
</evidence>
<protein>
    <recommendedName>
        <fullName evidence="2">AB hydrolase-1 domain-containing protein</fullName>
    </recommendedName>
</protein>
<dbReference type="Pfam" id="PF00561">
    <property type="entry name" value="Abhydrolase_1"/>
    <property type="match status" value="1"/>
</dbReference>
<reference evidence="3 4" key="1">
    <citation type="submission" date="2018-07" db="EMBL/GenBank/DDBJ databases">
        <title>Genomic Encyclopedia of Type Strains, Phase III (KMG-III): the genomes of soil and plant-associated and newly described type strains.</title>
        <authorList>
            <person name="Whitman W."/>
        </authorList>
    </citation>
    <scope>NUCLEOTIDE SEQUENCE [LARGE SCALE GENOMIC DNA]</scope>
    <source>
        <strain evidence="3 4">CECT 8488</strain>
    </source>
</reference>
<dbReference type="AlphaFoldDB" id="A0A3D9HPY0"/>
<dbReference type="InterPro" id="IPR029058">
    <property type="entry name" value="AB_hydrolase_fold"/>
</dbReference>
<keyword evidence="1" id="KW-0812">Transmembrane</keyword>
<comment type="caution">
    <text evidence="3">The sequence shown here is derived from an EMBL/GenBank/DDBJ whole genome shotgun (WGS) entry which is preliminary data.</text>
</comment>
<accession>A0A3D9HPY0</accession>
<dbReference type="Proteomes" id="UP000256845">
    <property type="component" value="Unassembled WGS sequence"/>
</dbReference>
<name>A0A3D9HPY0_9PROT</name>
<dbReference type="SUPFAM" id="SSF53474">
    <property type="entry name" value="alpha/beta-Hydrolases"/>
    <property type="match status" value="1"/>
</dbReference>
<dbReference type="PANTHER" id="PTHR12277:SF81">
    <property type="entry name" value="PROTEIN ABHD13"/>
    <property type="match status" value="1"/>
</dbReference>
<keyword evidence="1" id="KW-1133">Transmembrane helix</keyword>
<dbReference type="PANTHER" id="PTHR12277">
    <property type="entry name" value="ALPHA/BETA HYDROLASE DOMAIN-CONTAINING PROTEIN"/>
    <property type="match status" value="1"/>
</dbReference>
<gene>
    <name evidence="3" type="ORF">DFP90_104239</name>
</gene>
<dbReference type="EMBL" id="QRDW01000004">
    <property type="protein sequence ID" value="RED50966.1"/>
    <property type="molecule type" value="Genomic_DNA"/>
</dbReference>
<dbReference type="InterPro" id="IPR000073">
    <property type="entry name" value="AB_hydrolase_1"/>
</dbReference>
<evidence type="ECO:0000313" key="4">
    <source>
        <dbReference type="Proteomes" id="UP000256845"/>
    </source>
</evidence>
<feature type="domain" description="AB hydrolase-1" evidence="2">
    <location>
        <begin position="76"/>
        <end position="193"/>
    </location>
</feature>
<feature type="transmembrane region" description="Helical" evidence="1">
    <location>
        <begin position="6"/>
        <end position="26"/>
    </location>
</feature>
<dbReference type="Gene3D" id="3.40.50.1820">
    <property type="entry name" value="alpha/beta hydrolase"/>
    <property type="match status" value="1"/>
</dbReference>
<evidence type="ECO:0000313" key="3">
    <source>
        <dbReference type="EMBL" id="RED50966.1"/>
    </source>
</evidence>
<sequence length="270" mass="29546">MRSALLNVLIFLVIGYGLLLTGLYAFQRKLMYHPDQDRPVPARYRLFEAQSLAIPGHDTLPLFSWYQKPSASENRIILYFHGNAGTIAGRSNKAQEFVSKGFGVLLPSYRYNAGNGGEPSETSLIADGLSAYQWLLEQGYAPDQIILYGESLGSGIAVAIAAQREAAAVILEAPYSSVADVAQGTYWFLPARWLVHDPFPSTDRIGRITAPILIVHGAKDRTIPLKYAERLYQAAPEGAQFQILPDAGHADLYDHGMADAVFAFLSGSNP</sequence>
<proteinExistence type="predicted"/>
<organism evidence="3 4">
    <name type="scientific">Aestuariispira insulae</name>
    <dbReference type="NCBI Taxonomy" id="1461337"/>
    <lineage>
        <taxon>Bacteria</taxon>
        <taxon>Pseudomonadati</taxon>
        <taxon>Pseudomonadota</taxon>
        <taxon>Alphaproteobacteria</taxon>
        <taxon>Rhodospirillales</taxon>
        <taxon>Kiloniellaceae</taxon>
        <taxon>Aestuariispira</taxon>
    </lineage>
</organism>
<keyword evidence="4" id="KW-1185">Reference proteome</keyword>
<evidence type="ECO:0000256" key="1">
    <source>
        <dbReference type="SAM" id="Phobius"/>
    </source>
</evidence>
<dbReference type="OrthoDB" id="9798884at2"/>